<reference evidence="9 10" key="1">
    <citation type="submission" date="2019-02" db="EMBL/GenBank/DDBJ databases">
        <title>Deep-cultivation of Planctomycetes and their phenomic and genomic characterization uncovers novel biology.</title>
        <authorList>
            <person name="Wiegand S."/>
            <person name="Jogler M."/>
            <person name="Boedeker C."/>
            <person name="Pinto D."/>
            <person name="Vollmers J."/>
            <person name="Rivas-Marin E."/>
            <person name="Kohn T."/>
            <person name="Peeters S.H."/>
            <person name="Heuer A."/>
            <person name="Rast P."/>
            <person name="Oberbeckmann S."/>
            <person name="Bunk B."/>
            <person name="Jeske O."/>
            <person name="Meyerdierks A."/>
            <person name="Storesund J.E."/>
            <person name="Kallscheuer N."/>
            <person name="Luecker S."/>
            <person name="Lage O.M."/>
            <person name="Pohl T."/>
            <person name="Merkel B.J."/>
            <person name="Hornburger P."/>
            <person name="Mueller R.-W."/>
            <person name="Bruemmer F."/>
            <person name="Labrenz M."/>
            <person name="Spormann A.M."/>
            <person name="Op den Camp H."/>
            <person name="Overmann J."/>
            <person name="Amann R."/>
            <person name="Jetten M.S.M."/>
            <person name="Mascher T."/>
            <person name="Medema M.H."/>
            <person name="Devos D.P."/>
            <person name="Kaster A.-K."/>
            <person name="Ovreas L."/>
            <person name="Rohde M."/>
            <person name="Galperin M.Y."/>
            <person name="Jogler C."/>
        </authorList>
    </citation>
    <scope>NUCLEOTIDE SEQUENCE [LARGE SCALE GENOMIC DNA]</scope>
    <source>
        <strain evidence="9 10">Poly30</strain>
    </source>
</reference>
<evidence type="ECO:0000256" key="2">
    <source>
        <dbReference type="ARBA" id="ARBA00022448"/>
    </source>
</evidence>
<feature type="transmembrane region" description="Helical" evidence="7">
    <location>
        <begin position="223"/>
        <end position="245"/>
    </location>
</feature>
<feature type="transmembrane region" description="Helical" evidence="7">
    <location>
        <begin position="345"/>
        <end position="363"/>
    </location>
</feature>
<dbReference type="PANTHER" id="PTHR43414:SF6">
    <property type="entry name" value="MULTIDRUG RESISTANCE PROTEIN MDTG"/>
    <property type="match status" value="1"/>
</dbReference>
<sequence>MESSWKRTYWVVWTANLVTSIGMMSFLPFFPSLLKEMGLEGESAISFWSGLCFAAAPLSATFSAPIWGALGDRFGRKVMVCRAMLAIAFFVGGMGFVQTPLQLLAMRLGQGLFSGFIPPSITLVSIAAPADRQGRVAGNLATALAIGGLIGPMFGGFVATLLGSRKSVFFVVGALALISAAVVWFGAEEDVSKRQQKGEGPRGVQATLRQTGRDIGDVLANPALRATALVVFALQFGLGSINPVIELHVESMFAGADLQGSVWETVTEFFASDGTTLEERAQTLATSLLFGVMAVANLISLSAWGRYGDRVGHRRALRNCAILCVVALGLQAATAYYLVLLAGRFVMGIAMAGIGPLAFGLAAGQASQERRGGAFGVVFSARTFAVAVGGTFGGFLNPYIGIRGVMLLSAALLVGTVVLFRQSRSEDASSKDLPLR</sequence>
<dbReference type="GO" id="GO:0005886">
    <property type="term" value="C:plasma membrane"/>
    <property type="evidence" value="ECO:0007669"/>
    <property type="project" value="UniProtKB-SubCell"/>
</dbReference>
<dbReference type="PANTHER" id="PTHR43414">
    <property type="entry name" value="MULTIDRUG RESISTANCE PROTEIN MDTG"/>
    <property type="match status" value="1"/>
</dbReference>
<dbReference type="SUPFAM" id="SSF103473">
    <property type="entry name" value="MFS general substrate transporter"/>
    <property type="match status" value="2"/>
</dbReference>
<dbReference type="PROSITE" id="PS50850">
    <property type="entry name" value="MFS"/>
    <property type="match status" value="1"/>
</dbReference>
<comment type="subcellular location">
    <subcellularLocation>
        <location evidence="1">Cell membrane</location>
        <topology evidence="1">Multi-pass membrane protein</topology>
    </subcellularLocation>
</comment>
<feature type="transmembrane region" description="Helical" evidence="7">
    <location>
        <begin position="109"/>
        <end position="128"/>
    </location>
</feature>
<name>A0A518ER17_9BACT</name>
<evidence type="ECO:0000256" key="4">
    <source>
        <dbReference type="ARBA" id="ARBA00022692"/>
    </source>
</evidence>
<feature type="transmembrane region" description="Helical" evidence="7">
    <location>
        <begin position="45"/>
        <end position="67"/>
    </location>
</feature>
<feature type="transmembrane region" description="Helical" evidence="7">
    <location>
        <begin position="375"/>
        <end position="396"/>
    </location>
</feature>
<feature type="transmembrane region" description="Helical" evidence="7">
    <location>
        <begin position="284"/>
        <end position="304"/>
    </location>
</feature>
<keyword evidence="4 7" id="KW-0812">Transmembrane</keyword>
<dbReference type="Pfam" id="PF00083">
    <property type="entry name" value="Sugar_tr"/>
    <property type="match status" value="1"/>
</dbReference>
<feature type="transmembrane region" description="Helical" evidence="7">
    <location>
        <begin position="402"/>
        <end position="420"/>
    </location>
</feature>
<accession>A0A518ER17</accession>
<dbReference type="EMBL" id="CP036434">
    <property type="protein sequence ID" value="QDV06540.1"/>
    <property type="molecule type" value="Genomic_DNA"/>
</dbReference>
<feature type="transmembrane region" description="Helical" evidence="7">
    <location>
        <begin position="168"/>
        <end position="187"/>
    </location>
</feature>
<evidence type="ECO:0000256" key="7">
    <source>
        <dbReference type="SAM" id="Phobius"/>
    </source>
</evidence>
<feature type="transmembrane region" description="Helical" evidence="7">
    <location>
        <begin position="316"/>
        <end position="339"/>
    </location>
</feature>
<dbReference type="InterPro" id="IPR011701">
    <property type="entry name" value="MFS"/>
</dbReference>
<dbReference type="InterPro" id="IPR005828">
    <property type="entry name" value="MFS_sugar_transport-like"/>
</dbReference>
<evidence type="ECO:0000259" key="8">
    <source>
        <dbReference type="PROSITE" id="PS50850"/>
    </source>
</evidence>
<dbReference type="Gene3D" id="1.20.1250.20">
    <property type="entry name" value="MFS general substrate transporter like domains"/>
    <property type="match status" value="2"/>
</dbReference>
<evidence type="ECO:0000256" key="6">
    <source>
        <dbReference type="ARBA" id="ARBA00023136"/>
    </source>
</evidence>
<evidence type="ECO:0000256" key="3">
    <source>
        <dbReference type="ARBA" id="ARBA00022475"/>
    </source>
</evidence>
<organism evidence="9 10">
    <name type="scientific">Saltatorellus ferox</name>
    <dbReference type="NCBI Taxonomy" id="2528018"/>
    <lineage>
        <taxon>Bacteria</taxon>
        <taxon>Pseudomonadati</taxon>
        <taxon>Planctomycetota</taxon>
        <taxon>Planctomycetia</taxon>
        <taxon>Planctomycetia incertae sedis</taxon>
        <taxon>Saltatorellus</taxon>
    </lineage>
</organism>
<keyword evidence="10" id="KW-1185">Reference proteome</keyword>
<dbReference type="AlphaFoldDB" id="A0A518ER17"/>
<keyword evidence="6 7" id="KW-0472">Membrane</keyword>
<dbReference type="RefSeq" id="WP_419191204.1">
    <property type="nucleotide sequence ID" value="NZ_CP036434.1"/>
</dbReference>
<feature type="transmembrane region" description="Helical" evidence="7">
    <location>
        <begin position="140"/>
        <end position="162"/>
    </location>
</feature>
<feature type="transmembrane region" description="Helical" evidence="7">
    <location>
        <begin position="12"/>
        <end position="33"/>
    </location>
</feature>
<dbReference type="InterPro" id="IPR036259">
    <property type="entry name" value="MFS_trans_sf"/>
</dbReference>
<keyword evidence="5 7" id="KW-1133">Transmembrane helix</keyword>
<protein>
    <submittedName>
        <fullName evidence="9">Drug efflux system protein MdtG</fullName>
    </submittedName>
</protein>
<evidence type="ECO:0000256" key="5">
    <source>
        <dbReference type="ARBA" id="ARBA00022989"/>
    </source>
</evidence>
<keyword evidence="3" id="KW-1003">Cell membrane</keyword>
<dbReference type="Proteomes" id="UP000320390">
    <property type="component" value="Chromosome"/>
</dbReference>
<evidence type="ECO:0000313" key="10">
    <source>
        <dbReference type="Proteomes" id="UP000320390"/>
    </source>
</evidence>
<feature type="transmembrane region" description="Helical" evidence="7">
    <location>
        <begin position="79"/>
        <end position="97"/>
    </location>
</feature>
<evidence type="ECO:0000313" key="9">
    <source>
        <dbReference type="EMBL" id="QDV06540.1"/>
    </source>
</evidence>
<gene>
    <name evidence="9" type="ORF">Poly30_20500</name>
</gene>
<keyword evidence="2" id="KW-0813">Transport</keyword>
<dbReference type="InterPro" id="IPR020846">
    <property type="entry name" value="MFS_dom"/>
</dbReference>
<evidence type="ECO:0000256" key="1">
    <source>
        <dbReference type="ARBA" id="ARBA00004651"/>
    </source>
</evidence>
<feature type="domain" description="Major facilitator superfamily (MFS) profile" evidence="8">
    <location>
        <begin position="8"/>
        <end position="427"/>
    </location>
</feature>
<dbReference type="Pfam" id="PF07690">
    <property type="entry name" value="MFS_1"/>
    <property type="match status" value="1"/>
</dbReference>
<dbReference type="GO" id="GO:0022857">
    <property type="term" value="F:transmembrane transporter activity"/>
    <property type="evidence" value="ECO:0007669"/>
    <property type="project" value="InterPro"/>
</dbReference>
<proteinExistence type="predicted"/>